<name>A0A0K6ID24_9HYPH</name>
<feature type="signal peptide" evidence="2">
    <location>
        <begin position="1"/>
        <end position="22"/>
    </location>
</feature>
<accession>A0A0K6ID24</accession>
<evidence type="ECO:0000256" key="1">
    <source>
        <dbReference type="SAM" id="MobiDB-lite"/>
    </source>
</evidence>
<organism evidence="3 4">
    <name type="scientific">Pannonibacter indicus</name>
    <dbReference type="NCBI Taxonomy" id="466044"/>
    <lineage>
        <taxon>Bacteria</taxon>
        <taxon>Pseudomonadati</taxon>
        <taxon>Pseudomonadota</taxon>
        <taxon>Alphaproteobacteria</taxon>
        <taxon>Hyphomicrobiales</taxon>
        <taxon>Stappiaceae</taxon>
        <taxon>Pannonibacter</taxon>
    </lineage>
</organism>
<feature type="chain" id="PRO_5005505434" description="DUF5330 domain-containing protein" evidence="2">
    <location>
        <begin position="23"/>
        <end position="160"/>
    </location>
</feature>
<feature type="region of interest" description="Disordered" evidence="1">
    <location>
        <begin position="93"/>
        <end position="160"/>
    </location>
</feature>
<dbReference type="Proteomes" id="UP000183900">
    <property type="component" value="Unassembled WGS sequence"/>
</dbReference>
<gene>
    <name evidence="3" type="ORF">Ga0061067_1264</name>
</gene>
<proteinExistence type="predicted"/>
<dbReference type="RefSeq" id="WP_055457214.1">
    <property type="nucleotide sequence ID" value="NZ_CYHE01000026.1"/>
</dbReference>
<dbReference type="EMBL" id="CYHE01000026">
    <property type="protein sequence ID" value="CUB01020.1"/>
    <property type="molecule type" value="Genomic_DNA"/>
</dbReference>
<keyword evidence="2" id="KW-0732">Signal</keyword>
<dbReference type="InterPro" id="IPR035220">
    <property type="entry name" value="DUF5330"/>
</dbReference>
<evidence type="ECO:0008006" key="5">
    <source>
        <dbReference type="Google" id="ProtNLM"/>
    </source>
</evidence>
<dbReference type="Pfam" id="PF17264">
    <property type="entry name" value="DUF5330"/>
    <property type="match status" value="1"/>
</dbReference>
<sequence>MFFLVRKAFWLVLVLAMVPFFAGKEQAGGFNVDPVAAFMAAQATVSDLTGFCGRNPQACETGGEALAAIGANARDGAKLVYQYFDGAEAGSRTDDTALAARPAPGDVTGSIPAPDGTSGGELSIPSWHLPAPEIAQQNSSVPEASFGPVPRPNPRSVPRV</sequence>
<dbReference type="OrthoDB" id="7923950at2"/>
<evidence type="ECO:0000256" key="2">
    <source>
        <dbReference type="SAM" id="SignalP"/>
    </source>
</evidence>
<protein>
    <recommendedName>
        <fullName evidence="5">DUF5330 domain-containing protein</fullName>
    </recommendedName>
</protein>
<evidence type="ECO:0000313" key="4">
    <source>
        <dbReference type="Proteomes" id="UP000183900"/>
    </source>
</evidence>
<dbReference type="AlphaFoldDB" id="A0A0K6ID24"/>
<evidence type="ECO:0000313" key="3">
    <source>
        <dbReference type="EMBL" id="CUB01020.1"/>
    </source>
</evidence>
<feature type="compositionally biased region" description="Pro residues" evidence="1">
    <location>
        <begin position="149"/>
        <end position="160"/>
    </location>
</feature>
<reference evidence="4" key="1">
    <citation type="submission" date="2015-08" db="EMBL/GenBank/DDBJ databases">
        <authorList>
            <person name="Varghese N."/>
        </authorList>
    </citation>
    <scope>NUCLEOTIDE SEQUENCE [LARGE SCALE GENOMIC DNA]</scope>
    <source>
        <strain evidence="4">DSM 23407</strain>
    </source>
</reference>
<keyword evidence="4" id="KW-1185">Reference proteome</keyword>